<keyword evidence="9" id="KW-0325">Glycoprotein</keyword>
<keyword evidence="4 11" id="KW-0812">Transmembrane</keyword>
<keyword evidence="13" id="KW-1185">Reference proteome</keyword>
<feature type="transmembrane region" description="Helical" evidence="11">
    <location>
        <begin position="20"/>
        <end position="37"/>
    </location>
</feature>
<dbReference type="AlphaFoldDB" id="A0AAV7XXI9"/>
<proteinExistence type="inferred from homology"/>
<evidence type="ECO:0000256" key="4">
    <source>
        <dbReference type="ARBA" id="ARBA00022692"/>
    </source>
</evidence>
<dbReference type="Pfam" id="PF03567">
    <property type="entry name" value="Sulfotransfer_2"/>
    <property type="match status" value="1"/>
</dbReference>
<dbReference type="PANTHER" id="PTHR12129">
    <property type="entry name" value="HEPARAN SULFATE 2-O-SULFOTRANSFERASE"/>
    <property type="match status" value="1"/>
</dbReference>
<keyword evidence="6 11" id="KW-1133">Transmembrane helix</keyword>
<keyword evidence="3" id="KW-0808">Transferase</keyword>
<evidence type="ECO:0000256" key="11">
    <source>
        <dbReference type="SAM" id="Phobius"/>
    </source>
</evidence>
<feature type="compositionally biased region" description="Low complexity" evidence="10">
    <location>
        <begin position="191"/>
        <end position="203"/>
    </location>
</feature>
<comment type="caution">
    <text evidence="12">The sequence shown here is derived from an EMBL/GenBank/DDBJ whole genome shotgun (WGS) entry which is preliminary data.</text>
</comment>
<dbReference type="GO" id="GO:0008146">
    <property type="term" value="F:sulfotransferase activity"/>
    <property type="evidence" value="ECO:0007669"/>
    <property type="project" value="InterPro"/>
</dbReference>
<evidence type="ECO:0000256" key="5">
    <source>
        <dbReference type="ARBA" id="ARBA00022968"/>
    </source>
</evidence>
<organism evidence="12 13">
    <name type="scientific">Megalurothrips usitatus</name>
    <name type="common">bean blossom thrips</name>
    <dbReference type="NCBI Taxonomy" id="439358"/>
    <lineage>
        <taxon>Eukaryota</taxon>
        <taxon>Metazoa</taxon>
        <taxon>Ecdysozoa</taxon>
        <taxon>Arthropoda</taxon>
        <taxon>Hexapoda</taxon>
        <taxon>Insecta</taxon>
        <taxon>Pterygota</taxon>
        <taxon>Neoptera</taxon>
        <taxon>Paraneoptera</taxon>
        <taxon>Thysanoptera</taxon>
        <taxon>Terebrantia</taxon>
        <taxon>Thripoidea</taxon>
        <taxon>Thripidae</taxon>
        <taxon>Megalurothrips</taxon>
    </lineage>
</organism>
<evidence type="ECO:0000313" key="12">
    <source>
        <dbReference type="EMBL" id="KAJ1531460.1"/>
    </source>
</evidence>
<sequence>MRRPLVRVVPRRLVPPLPLLWVIALTAIGGLGFRWSLPPLPPPPPPPPALEYVAASAAPAPRHVTRSLSELGLALGLAGPLAPRGLSDYALLFGRVPKAGSELLALLLQRLQAANGFRLLHLPRTASARRLSAPEQEELVAEVTDTLRRQALPVVFSGAVYFTNFSTFDRQSPTYVSLLRDPVERAMAGLTTAAAPPSPTRANASRRKKRRTAGAARPDEGNHLHRPSNGPGPDAAVDGDLMEVLESCLSSAGTTTECAWAEPQSPYFCGHDSRCRYLPENGDWALKRAMANIDQYYPVVGVLEELNATLAVLETRLPLFFSGVRDVYRHQLREPHINWDRRKLLNFKPEIREKVQKRLALEYELYIWAKQRLMLQHFEDSQKEPLPGEAGQDRLVLSIDKKSIPLPVVGEN</sequence>
<comment type="subcellular location">
    <subcellularLocation>
        <location evidence="1">Golgi apparatus membrane</location>
        <topology evidence="1">Single-pass type II membrane protein</topology>
    </subcellularLocation>
</comment>
<comment type="similarity">
    <text evidence="2">Belongs to the sulfotransferase 3 family.</text>
</comment>
<evidence type="ECO:0000256" key="7">
    <source>
        <dbReference type="ARBA" id="ARBA00023034"/>
    </source>
</evidence>
<evidence type="ECO:0000256" key="9">
    <source>
        <dbReference type="ARBA" id="ARBA00023180"/>
    </source>
</evidence>
<evidence type="ECO:0000256" key="1">
    <source>
        <dbReference type="ARBA" id="ARBA00004323"/>
    </source>
</evidence>
<name>A0AAV7XXI9_9NEOP</name>
<dbReference type="Gene3D" id="3.40.50.300">
    <property type="entry name" value="P-loop containing nucleotide triphosphate hydrolases"/>
    <property type="match status" value="1"/>
</dbReference>
<dbReference type="InterPro" id="IPR027417">
    <property type="entry name" value="P-loop_NTPase"/>
</dbReference>
<keyword evidence="5" id="KW-0735">Signal-anchor</keyword>
<keyword evidence="8 11" id="KW-0472">Membrane</keyword>
<evidence type="ECO:0000256" key="10">
    <source>
        <dbReference type="SAM" id="MobiDB-lite"/>
    </source>
</evidence>
<evidence type="ECO:0008006" key="14">
    <source>
        <dbReference type="Google" id="ProtNLM"/>
    </source>
</evidence>
<dbReference type="EMBL" id="JAPTSV010000001">
    <property type="protein sequence ID" value="KAJ1531460.1"/>
    <property type="molecule type" value="Genomic_DNA"/>
</dbReference>
<evidence type="ECO:0000256" key="6">
    <source>
        <dbReference type="ARBA" id="ARBA00022989"/>
    </source>
</evidence>
<dbReference type="GO" id="GO:0000139">
    <property type="term" value="C:Golgi membrane"/>
    <property type="evidence" value="ECO:0007669"/>
    <property type="project" value="UniProtKB-SubCell"/>
</dbReference>
<evidence type="ECO:0000256" key="2">
    <source>
        <dbReference type="ARBA" id="ARBA00010569"/>
    </source>
</evidence>
<dbReference type="InterPro" id="IPR005331">
    <property type="entry name" value="Sulfotransferase"/>
</dbReference>
<evidence type="ECO:0000256" key="8">
    <source>
        <dbReference type="ARBA" id="ARBA00023136"/>
    </source>
</evidence>
<reference evidence="12" key="1">
    <citation type="submission" date="2022-12" db="EMBL/GenBank/DDBJ databases">
        <title>Chromosome-level genome assembly of the bean flower thrips Megalurothrips usitatus.</title>
        <authorList>
            <person name="Ma L."/>
            <person name="Liu Q."/>
            <person name="Li H."/>
            <person name="Cai W."/>
        </authorList>
    </citation>
    <scope>NUCLEOTIDE SEQUENCE</scope>
    <source>
        <strain evidence="12">Cailab_2022a</strain>
    </source>
</reference>
<dbReference type="PANTHER" id="PTHR12129:SF15">
    <property type="entry name" value="URONYL 2-SULFOTRANSFERASE"/>
    <property type="match status" value="1"/>
</dbReference>
<evidence type="ECO:0000313" key="13">
    <source>
        <dbReference type="Proteomes" id="UP001075354"/>
    </source>
</evidence>
<dbReference type="Proteomes" id="UP001075354">
    <property type="component" value="Chromosome 1"/>
</dbReference>
<dbReference type="InterPro" id="IPR007734">
    <property type="entry name" value="Heparan_SO4_2-O-STrfase"/>
</dbReference>
<gene>
    <name evidence="12" type="ORF">ONE63_000138</name>
</gene>
<feature type="region of interest" description="Disordered" evidence="10">
    <location>
        <begin position="189"/>
        <end position="237"/>
    </location>
</feature>
<accession>A0AAV7XXI9</accession>
<keyword evidence="7" id="KW-0333">Golgi apparatus</keyword>
<evidence type="ECO:0000256" key="3">
    <source>
        <dbReference type="ARBA" id="ARBA00022679"/>
    </source>
</evidence>
<protein>
    <recommendedName>
        <fullName evidence="14">Uronyl 2-sulfotransferase-like</fullName>
    </recommendedName>
</protein>